<accession>A0ABV5E285</accession>
<organism evidence="2 3">
    <name type="scientific">Nocardiopsis alba</name>
    <dbReference type="NCBI Taxonomy" id="53437"/>
    <lineage>
        <taxon>Bacteria</taxon>
        <taxon>Bacillati</taxon>
        <taxon>Actinomycetota</taxon>
        <taxon>Actinomycetes</taxon>
        <taxon>Streptosporangiales</taxon>
        <taxon>Nocardiopsidaceae</taxon>
        <taxon>Nocardiopsis</taxon>
    </lineage>
</organism>
<comment type="caution">
    <text evidence="2">The sequence shown here is derived from an EMBL/GenBank/DDBJ whole genome shotgun (WGS) entry which is preliminary data.</text>
</comment>
<feature type="region of interest" description="Disordered" evidence="1">
    <location>
        <begin position="78"/>
        <end position="104"/>
    </location>
</feature>
<feature type="compositionally biased region" description="Basic and acidic residues" evidence="1">
    <location>
        <begin position="22"/>
        <end position="31"/>
    </location>
</feature>
<keyword evidence="3" id="KW-1185">Reference proteome</keyword>
<feature type="compositionally biased region" description="Polar residues" evidence="1">
    <location>
        <begin position="78"/>
        <end position="90"/>
    </location>
</feature>
<dbReference type="Proteomes" id="UP001585053">
    <property type="component" value="Unassembled WGS sequence"/>
</dbReference>
<sequence>MADESDEVPAVVEREANRLAEEWRQKLERSTPAESPTRKGGFMTRDPETGGYVRTTRAEFINRSVERSREMYRRSVTNRLNATDGSQINSDALVGREEAGTPEEIAQAVRERLNGGGKA</sequence>
<proteinExistence type="predicted"/>
<reference evidence="2 3" key="1">
    <citation type="submission" date="2024-01" db="EMBL/GenBank/DDBJ databases">
        <title>Genome mining of biosynthetic gene clusters to explore secondary metabolites of Streptomyces sp.</title>
        <authorList>
            <person name="Baig A."/>
            <person name="Ajitkumar Shintre N."/>
            <person name="Kumar H."/>
            <person name="Anbarasu A."/>
            <person name="Ramaiah S."/>
        </authorList>
    </citation>
    <scope>NUCLEOTIDE SEQUENCE [LARGE SCALE GENOMIC DNA]</scope>
    <source>
        <strain evidence="2 3">A01</strain>
    </source>
</reference>
<name>A0ABV5E285_9ACTN</name>
<evidence type="ECO:0000313" key="3">
    <source>
        <dbReference type="Proteomes" id="UP001585053"/>
    </source>
</evidence>
<dbReference type="RefSeq" id="WP_376737867.1">
    <property type="nucleotide sequence ID" value="NZ_JAYMRS010000016.1"/>
</dbReference>
<gene>
    <name evidence="2" type="ORF">VSQ78_24860</name>
</gene>
<evidence type="ECO:0000256" key="1">
    <source>
        <dbReference type="SAM" id="MobiDB-lite"/>
    </source>
</evidence>
<protein>
    <submittedName>
        <fullName evidence="2">Uncharacterized protein</fullName>
    </submittedName>
</protein>
<feature type="region of interest" description="Disordered" evidence="1">
    <location>
        <begin position="22"/>
        <end position="51"/>
    </location>
</feature>
<dbReference type="EMBL" id="JAYMRS010000016">
    <property type="protein sequence ID" value="MFB8770945.1"/>
    <property type="molecule type" value="Genomic_DNA"/>
</dbReference>
<evidence type="ECO:0000313" key="2">
    <source>
        <dbReference type="EMBL" id="MFB8770945.1"/>
    </source>
</evidence>